<dbReference type="Gene3D" id="1.10.287.130">
    <property type="match status" value="1"/>
</dbReference>
<feature type="domain" description="Histidine kinase" evidence="8">
    <location>
        <begin position="213"/>
        <end position="435"/>
    </location>
</feature>
<organism evidence="9 10">
    <name type="scientific">Pedobacter hiemivivus</name>
    <dbReference type="NCBI Taxonomy" id="2530454"/>
    <lineage>
        <taxon>Bacteria</taxon>
        <taxon>Pseudomonadati</taxon>
        <taxon>Bacteroidota</taxon>
        <taxon>Sphingobacteriia</taxon>
        <taxon>Sphingobacteriales</taxon>
        <taxon>Sphingobacteriaceae</taxon>
        <taxon>Pedobacter</taxon>
    </lineage>
</organism>
<proteinExistence type="predicted"/>
<protein>
    <recommendedName>
        <fullName evidence="2">histidine kinase</fullName>
        <ecNumber evidence="2">2.7.13.3</ecNumber>
    </recommendedName>
</protein>
<dbReference type="InterPro" id="IPR036097">
    <property type="entry name" value="HisK_dim/P_sf"/>
</dbReference>
<dbReference type="PRINTS" id="PR00344">
    <property type="entry name" value="BCTRLSENSOR"/>
</dbReference>
<dbReference type="SUPFAM" id="SSF55874">
    <property type="entry name" value="ATPase domain of HSP90 chaperone/DNA topoisomerase II/histidine kinase"/>
    <property type="match status" value="1"/>
</dbReference>
<evidence type="ECO:0000256" key="6">
    <source>
        <dbReference type="ARBA" id="ARBA00023012"/>
    </source>
</evidence>
<accession>A0A4U1G513</accession>
<feature type="transmembrane region" description="Helical" evidence="7">
    <location>
        <begin position="12"/>
        <end position="33"/>
    </location>
</feature>
<dbReference type="PANTHER" id="PTHR43711">
    <property type="entry name" value="TWO-COMPONENT HISTIDINE KINASE"/>
    <property type="match status" value="1"/>
</dbReference>
<keyword evidence="7" id="KW-0812">Transmembrane</keyword>
<evidence type="ECO:0000256" key="1">
    <source>
        <dbReference type="ARBA" id="ARBA00000085"/>
    </source>
</evidence>
<dbReference type="EC" id="2.7.13.3" evidence="2"/>
<dbReference type="InterPro" id="IPR003594">
    <property type="entry name" value="HATPase_dom"/>
</dbReference>
<evidence type="ECO:0000259" key="8">
    <source>
        <dbReference type="PROSITE" id="PS50109"/>
    </source>
</evidence>
<dbReference type="InterPro" id="IPR005467">
    <property type="entry name" value="His_kinase_dom"/>
</dbReference>
<evidence type="ECO:0000256" key="4">
    <source>
        <dbReference type="ARBA" id="ARBA00022679"/>
    </source>
</evidence>
<dbReference type="EMBL" id="SWDX01000009">
    <property type="protein sequence ID" value="TKC57700.1"/>
    <property type="molecule type" value="Genomic_DNA"/>
</dbReference>
<keyword evidence="3" id="KW-0597">Phosphoprotein</keyword>
<comment type="catalytic activity">
    <reaction evidence="1">
        <text>ATP + protein L-histidine = ADP + protein N-phospho-L-histidine.</text>
        <dbReference type="EC" id="2.7.13.3"/>
    </reaction>
</comment>
<dbReference type="InterPro" id="IPR003661">
    <property type="entry name" value="HisK_dim/P_dom"/>
</dbReference>
<feature type="transmembrane region" description="Helical" evidence="7">
    <location>
        <begin position="133"/>
        <end position="153"/>
    </location>
</feature>
<dbReference type="Gene3D" id="3.30.565.10">
    <property type="entry name" value="Histidine kinase-like ATPase, C-terminal domain"/>
    <property type="match status" value="1"/>
</dbReference>
<sequence length="435" mass="48544">MIIKNEIRRANLLGSILISGLSVLVASIVLLFYRYSFTINTSIEMAFVDKVVLVNSYTIIAFFVLFLIGNYVWRYRAKNSYIAAILPYIVFITLMQWGTLTTIYAQTIGTSLTAFLMASLLAPMSLLIRPLNLFVLLSITYALFYFGISYTQVYPHQLFFNAINGLCITFIAFASGIISWNSSMARFIQGRLLAQSTRELKKANTSKDRFFSILAHDLKGPISSTLALAELLEMGSFEDDEAERKKVYRLLQNSLYNSSKLLDNVLLWARNQGGNITYSPVQLNLHQTVESCIEVLKIVAAHKDITINNLTDQDISIFADQDMIHTVFRNLLSNAIKFTPNLGEVQVLSEQIKDESSPKEFISITVVDHGIGMDNTTLENLFTIDNKSTALGTNNETGTGLGLVLCKEFIEKHGGSIQVQSAKNKGSKFTVSLPV</sequence>
<evidence type="ECO:0000256" key="2">
    <source>
        <dbReference type="ARBA" id="ARBA00012438"/>
    </source>
</evidence>
<evidence type="ECO:0000256" key="7">
    <source>
        <dbReference type="SAM" id="Phobius"/>
    </source>
</evidence>
<dbReference type="SUPFAM" id="SSF47384">
    <property type="entry name" value="Homodimeric domain of signal transducing histidine kinase"/>
    <property type="match status" value="1"/>
</dbReference>
<dbReference type="InterPro" id="IPR004358">
    <property type="entry name" value="Sig_transdc_His_kin-like_C"/>
</dbReference>
<evidence type="ECO:0000256" key="3">
    <source>
        <dbReference type="ARBA" id="ARBA00022553"/>
    </source>
</evidence>
<comment type="caution">
    <text evidence="9">The sequence shown here is derived from an EMBL/GenBank/DDBJ whole genome shotgun (WGS) entry which is preliminary data.</text>
</comment>
<dbReference type="FunFam" id="3.30.565.10:FF:000006">
    <property type="entry name" value="Sensor histidine kinase WalK"/>
    <property type="match status" value="1"/>
</dbReference>
<feature type="transmembrane region" description="Helical" evidence="7">
    <location>
        <begin position="80"/>
        <end position="97"/>
    </location>
</feature>
<gene>
    <name evidence="9" type="ORF">FBD94_20725</name>
</gene>
<evidence type="ECO:0000313" key="10">
    <source>
        <dbReference type="Proteomes" id="UP000309594"/>
    </source>
</evidence>
<dbReference type="SMART" id="SM00387">
    <property type="entry name" value="HATPase_c"/>
    <property type="match status" value="1"/>
</dbReference>
<dbReference type="GO" id="GO:0000155">
    <property type="term" value="F:phosphorelay sensor kinase activity"/>
    <property type="evidence" value="ECO:0007669"/>
    <property type="project" value="InterPro"/>
</dbReference>
<keyword evidence="5" id="KW-0418">Kinase</keyword>
<dbReference type="SMART" id="SM00388">
    <property type="entry name" value="HisKA"/>
    <property type="match status" value="1"/>
</dbReference>
<keyword evidence="4" id="KW-0808">Transferase</keyword>
<dbReference type="InterPro" id="IPR036890">
    <property type="entry name" value="HATPase_C_sf"/>
</dbReference>
<keyword evidence="7" id="KW-1133">Transmembrane helix</keyword>
<dbReference type="AlphaFoldDB" id="A0A4U1G513"/>
<evidence type="ECO:0000256" key="5">
    <source>
        <dbReference type="ARBA" id="ARBA00022777"/>
    </source>
</evidence>
<dbReference type="PANTHER" id="PTHR43711:SF31">
    <property type="entry name" value="HISTIDINE KINASE"/>
    <property type="match status" value="1"/>
</dbReference>
<dbReference type="Proteomes" id="UP000309594">
    <property type="component" value="Unassembled WGS sequence"/>
</dbReference>
<evidence type="ECO:0000313" key="9">
    <source>
        <dbReference type="EMBL" id="TKC57700.1"/>
    </source>
</evidence>
<keyword evidence="7" id="KW-0472">Membrane</keyword>
<dbReference type="RefSeq" id="WP_136881620.1">
    <property type="nucleotide sequence ID" value="NZ_SWDX01000009.1"/>
</dbReference>
<dbReference type="PROSITE" id="PS50109">
    <property type="entry name" value="HIS_KIN"/>
    <property type="match status" value="1"/>
</dbReference>
<feature type="transmembrane region" description="Helical" evidence="7">
    <location>
        <begin position="103"/>
        <end position="121"/>
    </location>
</feature>
<dbReference type="InterPro" id="IPR050736">
    <property type="entry name" value="Sensor_HK_Regulatory"/>
</dbReference>
<feature type="transmembrane region" description="Helical" evidence="7">
    <location>
        <begin position="53"/>
        <end position="73"/>
    </location>
</feature>
<dbReference type="Pfam" id="PF00512">
    <property type="entry name" value="HisKA"/>
    <property type="match status" value="1"/>
</dbReference>
<reference evidence="9 10" key="1">
    <citation type="submission" date="2019-04" db="EMBL/GenBank/DDBJ databases">
        <title>Pedobacter sp. RP-1-16 sp. nov., isolated from Arctic soil.</title>
        <authorList>
            <person name="Dahal R.H."/>
            <person name="Kim D.-U."/>
        </authorList>
    </citation>
    <scope>NUCLEOTIDE SEQUENCE [LARGE SCALE GENOMIC DNA]</scope>
    <source>
        <strain evidence="9 10">RP-1-16</strain>
    </source>
</reference>
<feature type="transmembrane region" description="Helical" evidence="7">
    <location>
        <begin position="159"/>
        <end position="181"/>
    </location>
</feature>
<keyword evidence="6" id="KW-0902">Two-component regulatory system</keyword>
<dbReference type="Pfam" id="PF02518">
    <property type="entry name" value="HATPase_c"/>
    <property type="match status" value="1"/>
</dbReference>
<dbReference type="CDD" id="cd00082">
    <property type="entry name" value="HisKA"/>
    <property type="match status" value="1"/>
</dbReference>
<name>A0A4U1G513_9SPHI</name>